<evidence type="ECO:0000313" key="2">
    <source>
        <dbReference type="WBParaSite" id="MCU_012532-RB"/>
    </source>
</evidence>
<keyword evidence="1" id="KW-0472">Membrane</keyword>
<proteinExistence type="predicted"/>
<feature type="transmembrane region" description="Helical" evidence="1">
    <location>
        <begin position="6"/>
        <end position="29"/>
    </location>
</feature>
<evidence type="ECO:0000256" key="1">
    <source>
        <dbReference type="SAM" id="Phobius"/>
    </source>
</evidence>
<accession>A0A5K3G357</accession>
<organism evidence="2">
    <name type="scientific">Mesocestoides corti</name>
    <name type="common">Flatworm</name>
    <dbReference type="NCBI Taxonomy" id="53468"/>
    <lineage>
        <taxon>Eukaryota</taxon>
        <taxon>Metazoa</taxon>
        <taxon>Spiralia</taxon>
        <taxon>Lophotrochozoa</taxon>
        <taxon>Platyhelminthes</taxon>
        <taxon>Cestoda</taxon>
        <taxon>Eucestoda</taxon>
        <taxon>Cyclophyllidea</taxon>
        <taxon>Mesocestoididae</taxon>
        <taxon>Mesocestoides</taxon>
    </lineage>
</organism>
<dbReference type="WBParaSite" id="MCU_012532-RB">
    <property type="protein sequence ID" value="MCU_012532-RB"/>
    <property type="gene ID" value="MCU_012532"/>
</dbReference>
<name>A0A5K3G357_MESCO</name>
<keyword evidence="1" id="KW-1133">Transmembrane helix</keyword>
<keyword evidence="1" id="KW-0812">Transmembrane</keyword>
<reference evidence="2" key="1">
    <citation type="submission" date="2019-11" db="UniProtKB">
        <authorList>
            <consortium name="WormBaseParasite"/>
        </authorList>
    </citation>
    <scope>IDENTIFICATION</scope>
</reference>
<sequence>MFPERVPTKGIVIVLIFYLNQFKPILLFVPQKISEMLTIGFKVNRWLCRYFKVHSNRIFSTFVLYQTPVREVLDRLGMRSLNAAEDLPS</sequence>
<protein>
    <submittedName>
        <fullName evidence="2">Transposase</fullName>
    </submittedName>
</protein>
<dbReference type="AlphaFoldDB" id="A0A5K3G357"/>